<feature type="signal peptide" evidence="2">
    <location>
        <begin position="1"/>
        <end position="30"/>
    </location>
</feature>
<evidence type="ECO:0000256" key="1">
    <source>
        <dbReference type="SAM" id="Phobius"/>
    </source>
</evidence>
<comment type="caution">
    <text evidence="4">The sequence shown here is derived from an EMBL/GenBank/DDBJ whole genome shotgun (WGS) entry which is preliminary data.</text>
</comment>
<accession>A0A6A0BDS2</accession>
<dbReference type="SUPFAM" id="SSF53300">
    <property type="entry name" value="vWA-like"/>
    <property type="match status" value="1"/>
</dbReference>
<dbReference type="Pfam" id="PF00092">
    <property type="entry name" value="VWA"/>
    <property type="match status" value="1"/>
</dbReference>
<organism evidence="4 5">
    <name type="scientific">Pseudolactococcus hodotermopsidis</name>
    <dbReference type="NCBI Taxonomy" id="2709157"/>
    <lineage>
        <taxon>Bacteria</taxon>
        <taxon>Bacillati</taxon>
        <taxon>Bacillota</taxon>
        <taxon>Bacilli</taxon>
        <taxon>Lactobacillales</taxon>
        <taxon>Streptococcaceae</taxon>
        <taxon>Pseudolactococcus</taxon>
    </lineage>
</organism>
<sequence>MKMRFVKGTAAVFLVCIMVLSFVGAFGVKAANETDKITYNRYNIVLVGDASGSMNSTDESGLRFEAIGKFIALLAERGNRVGTVVFNGDIAYKQELTDADGIAIKRGFLENIQKIPAAGYTNIGKGLKTATEMLDKDKNADLPSIILLLSDGNTDLATKDEKTLSLEQKADAIQSSRDSGYKIYTVSLNADGSANSDELAQIAKATGGQFQEVKNAGDLEDVFSMYYSLIFSSKLNKDDEKTFPDSGIIDGTFEIPTVGVEEVNIVLSGKASDYSFIDPADKPYSKNDMAAFTYSSNTFNVVKIVDPLAGEWKYQVKGIPGDKIQINIVYNTNLSSGIKITPQKDVYMANDKITINAFLTEAGQNAQVAQYSGFTASLSVTDDQGNTQAYDMTLGSDGFDYVFAPPKSGTYTVRANIVGQEYNIFTDNIKLNVDNTPPTANKDIEETVLLWPFSDNKKGIDLTPGATDAQDSTLRYEVESTAFNENEYTLSGGELTMNSYSLTKGSFAIRAYDSDGAYCTFNVLVNTVNMTLLGIILLVGGILIAAVIIGIGLWIALNKRFMGACYVTQFDEEGNYYEEVKREEGRGRISLSAFNLKEAGFNTSKCYFQATGKDHVFFVTDEQVHGDGKVDKKFRIDGNGYEVTISTDELAQRGIRVKFVSRLNNTNYSF</sequence>
<evidence type="ECO:0000313" key="4">
    <source>
        <dbReference type="EMBL" id="GFH42511.1"/>
    </source>
</evidence>
<evidence type="ECO:0000313" key="5">
    <source>
        <dbReference type="Proteomes" id="UP000480303"/>
    </source>
</evidence>
<feature type="chain" id="PRO_5025462851" description="VWFA domain-containing protein" evidence="2">
    <location>
        <begin position="31"/>
        <end position="670"/>
    </location>
</feature>
<dbReference type="PANTHER" id="PTHR10579">
    <property type="entry name" value="CALCIUM-ACTIVATED CHLORIDE CHANNEL REGULATOR"/>
    <property type="match status" value="1"/>
</dbReference>
<evidence type="ECO:0000256" key="2">
    <source>
        <dbReference type="SAM" id="SignalP"/>
    </source>
</evidence>
<proteinExistence type="predicted"/>
<feature type="domain" description="VWFA" evidence="3">
    <location>
        <begin position="43"/>
        <end position="229"/>
    </location>
</feature>
<reference evidence="4 5" key="1">
    <citation type="submission" date="2020-02" db="EMBL/GenBank/DDBJ databases">
        <title>Draft genome sequence of Lactococcus sp. Hs30E4-3.</title>
        <authorList>
            <person name="Noda S."/>
            <person name="Yuki M."/>
            <person name="Ohkuma M."/>
        </authorList>
    </citation>
    <scope>NUCLEOTIDE SEQUENCE [LARGE SCALE GENOMIC DNA]</scope>
    <source>
        <strain evidence="4 5">Hs30E4-3</strain>
    </source>
</reference>
<keyword evidence="1" id="KW-1133">Transmembrane helix</keyword>
<keyword evidence="2" id="KW-0732">Signal</keyword>
<dbReference type="EMBL" id="BLLI01000026">
    <property type="protein sequence ID" value="GFH42511.1"/>
    <property type="molecule type" value="Genomic_DNA"/>
</dbReference>
<keyword evidence="5" id="KW-1185">Reference proteome</keyword>
<dbReference type="SMART" id="SM00327">
    <property type="entry name" value="VWA"/>
    <property type="match status" value="1"/>
</dbReference>
<dbReference type="CDD" id="cd00198">
    <property type="entry name" value="vWFA"/>
    <property type="match status" value="1"/>
</dbReference>
<dbReference type="PANTHER" id="PTHR10579:SF43">
    <property type="entry name" value="ZINC FINGER (C3HC4-TYPE RING FINGER) FAMILY PROTEIN"/>
    <property type="match status" value="1"/>
</dbReference>
<dbReference type="InterPro" id="IPR002035">
    <property type="entry name" value="VWF_A"/>
</dbReference>
<gene>
    <name evidence="4" type="ORF">Hs30E_10620</name>
</gene>
<name>A0A6A0BDS2_9LACT</name>
<keyword evidence="1" id="KW-0472">Membrane</keyword>
<dbReference type="InterPro" id="IPR051266">
    <property type="entry name" value="CLCR"/>
</dbReference>
<keyword evidence="1" id="KW-0812">Transmembrane</keyword>
<dbReference type="Gene3D" id="3.40.50.410">
    <property type="entry name" value="von Willebrand factor, type A domain"/>
    <property type="match status" value="1"/>
</dbReference>
<dbReference type="InterPro" id="IPR036465">
    <property type="entry name" value="vWFA_dom_sf"/>
</dbReference>
<feature type="transmembrane region" description="Helical" evidence="1">
    <location>
        <begin position="532"/>
        <end position="557"/>
    </location>
</feature>
<protein>
    <recommendedName>
        <fullName evidence="3">VWFA domain-containing protein</fullName>
    </recommendedName>
</protein>
<dbReference type="RefSeq" id="WP_172208611.1">
    <property type="nucleotide sequence ID" value="NZ_BLLI01000026.1"/>
</dbReference>
<dbReference type="AlphaFoldDB" id="A0A6A0BDS2"/>
<dbReference type="Proteomes" id="UP000480303">
    <property type="component" value="Unassembled WGS sequence"/>
</dbReference>
<dbReference type="PROSITE" id="PS50234">
    <property type="entry name" value="VWFA"/>
    <property type="match status" value="1"/>
</dbReference>
<evidence type="ECO:0000259" key="3">
    <source>
        <dbReference type="PROSITE" id="PS50234"/>
    </source>
</evidence>